<dbReference type="KEGG" id="tsy:THSYN_25305"/>
<dbReference type="OrthoDB" id="9778801at2"/>
<dbReference type="InterPro" id="IPR010775">
    <property type="entry name" value="DUF1365"/>
</dbReference>
<evidence type="ECO:0008006" key="3">
    <source>
        <dbReference type="Google" id="ProtNLM"/>
    </source>
</evidence>
<evidence type="ECO:0000313" key="1">
    <source>
        <dbReference type="EMBL" id="AUB83921.1"/>
    </source>
</evidence>
<dbReference type="Proteomes" id="UP000232638">
    <property type="component" value="Chromosome"/>
</dbReference>
<dbReference type="PANTHER" id="PTHR33973">
    <property type="entry name" value="OS07G0153300 PROTEIN"/>
    <property type="match status" value="1"/>
</dbReference>
<name>A0A2K8UFM3_9GAMM</name>
<dbReference type="RefSeq" id="WP_100921597.1">
    <property type="nucleotide sequence ID" value="NZ_CP020370.1"/>
</dbReference>
<proteinExistence type="predicted"/>
<evidence type="ECO:0000313" key="2">
    <source>
        <dbReference type="Proteomes" id="UP000232638"/>
    </source>
</evidence>
<dbReference type="EMBL" id="CP020370">
    <property type="protein sequence ID" value="AUB83921.1"/>
    <property type="molecule type" value="Genomic_DNA"/>
</dbReference>
<dbReference type="PANTHER" id="PTHR33973:SF4">
    <property type="entry name" value="OS07G0153300 PROTEIN"/>
    <property type="match status" value="1"/>
</dbReference>
<reference evidence="1 2" key="1">
    <citation type="submission" date="2017-03" db="EMBL/GenBank/DDBJ databases">
        <title>Complete genome sequence of Candidatus 'Thiodictyon syntrophicum' sp. nov. strain Cad16T, a photolithoautotroph purple sulfur bacterium isolated from an alpine meromictic lake.</title>
        <authorList>
            <person name="Luedin S.M."/>
            <person name="Pothier J.F."/>
            <person name="Danza F."/>
            <person name="Storelli N."/>
            <person name="Wittwer M."/>
            <person name="Tonolla M."/>
        </authorList>
    </citation>
    <scope>NUCLEOTIDE SEQUENCE [LARGE SCALE GENOMIC DNA]</scope>
    <source>
        <strain evidence="1 2">Cad16T</strain>
    </source>
</reference>
<accession>A0A2K8UFM3</accession>
<keyword evidence="2" id="KW-1185">Reference proteome</keyword>
<protein>
    <recommendedName>
        <fullName evidence="3">DUF1365 domain-containing protein</fullName>
    </recommendedName>
</protein>
<dbReference type="Pfam" id="PF07103">
    <property type="entry name" value="DUF1365"/>
    <property type="match status" value="1"/>
</dbReference>
<gene>
    <name evidence="1" type="ORF">THSYN_25305</name>
</gene>
<dbReference type="AlphaFoldDB" id="A0A2K8UFM3"/>
<organism evidence="1 2">
    <name type="scientific">Candidatus Thiodictyon syntrophicum</name>
    <dbReference type="NCBI Taxonomy" id="1166950"/>
    <lineage>
        <taxon>Bacteria</taxon>
        <taxon>Pseudomonadati</taxon>
        <taxon>Pseudomonadota</taxon>
        <taxon>Gammaproteobacteria</taxon>
        <taxon>Chromatiales</taxon>
        <taxon>Chromatiaceae</taxon>
        <taxon>Thiodictyon</taxon>
    </lineage>
</organism>
<sequence length="255" mass="28969">MNAAAGQLLFGQVMHRRFFPVRYRFVYRVFSLVLDLDRIGELAAGSRWFSHNGFNLFAFHDRDHGAGDGTPLRDWLLGQVARLGLTIPIERIAIQCMPRVLGYGFNPMTPWFCYGPDGALVAILCEVHNTFGERHGYLLHQQGAPLQWPVSQSRAKGFHVSPFVGMQADYRFRFTRQGEESNVVIHEYEDGKLMLVAAQRGTLRPFTDANLLRAALAFPLLTLKVVTMIHWHALKIWLGGATYFPKPMPPREEVT</sequence>